<sequence length="478" mass="52774">MTEFNTKQDLKPPVVAVLMDDDARWDETGLLPAAELTSALRVQVPVWEHTPNPGVEVYLEAFWDQTLIYTRTWRGDIPSIPEQDLFFEVPVDYLIHGVYALHYSVSNSDGNMNTSSNRVVTVDEVMPVLGDNNGQLQFDTVNVTAQYLSAHDGKLIGVMPAYLRGKAGDVVTWYWSESPIDIPDSDVVSTKTLERDEAGKATDLVFDGEMILARKDGKRYACYTLSDRAGNLSPHSQAVELLVAAQPVPRVLPPPKVDEASGSASSSTLDPVNATRGVTVRVPDDAVILPGETLCVQWAEPDSVGSYRTEKAEARVVTVPSTRIAQHFGDSIPVYYEVFESGVETPHRSARHTLNVLNVTGFPVVQCDKVSGGSLKLGSIADGGKASFTLQKWFLMGTDQFINIEVRGSDDADRPVVIQVLKEYRVPQVAQIIDVGNITKVDLQRFKIGREIEVRVRVSFDEKLSWQIFPSLQPKLES</sequence>
<accession>A0A1M7PK43</accession>
<evidence type="ECO:0000313" key="1">
    <source>
        <dbReference type="EMBL" id="SHN17525.1"/>
    </source>
</evidence>
<protein>
    <submittedName>
        <fullName evidence="1">Uncharacterized protein</fullName>
    </submittedName>
</protein>
<name>A0A1M7PK43_9PSED</name>
<proteinExistence type="predicted"/>
<evidence type="ECO:0000313" key="2">
    <source>
        <dbReference type="Proteomes" id="UP000183983"/>
    </source>
</evidence>
<reference evidence="1 2" key="1">
    <citation type="submission" date="2016-11" db="EMBL/GenBank/DDBJ databases">
        <authorList>
            <person name="Jaros S."/>
            <person name="Januszkiewicz K."/>
            <person name="Wedrychowicz H."/>
        </authorList>
    </citation>
    <scope>NUCLEOTIDE SEQUENCE [LARGE SCALE GENOMIC DNA]</scope>
    <source>
        <strain evidence="1 2">LMG 26898</strain>
    </source>
</reference>
<gene>
    <name evidence="1" type="ORF">SAMN05216593_11194</name>
</gene>
<dbReference type="RefSeq" id="WP_073169541.1">
    <property type="nucleotide sequence ID" value="NZ_FRDA01000011.1"/>
</dbReference>
<dbReference type="Proteomes" id="UP000183983">
    <property type="component" value="Unassembled WGS sequence"/>
</dbReference>
<organism evidence="1 2">
    <name type="scientific">Pseudomonas asturiensis</name>
    <dbReference type="NCBI Taxonomy" id="1190415"/>
    <lineage>
        <taxon>Bacteria</taxon>
        <taxon>Pseudomonadati</taxon>
        <taxon>Pseudomonadota</taxon>
        <taxon>Gammaproteobacteria</taxon>
        <taxon>Pseudomonadales</taxon>
        <taxon>Pseudomonadaceae</taxon>
        <taxon>Pseudomonas</taxon>
    </lineage>
</organism>
<dbReference type="OrthoDB" id="7031383at2"/>
<dbReference type="EMBL" id="FRDA01000011">
    <property type="protein sequence ID" value="SHN17525.1"/>
    <property type="molecule type" value="Genomic_DNA"/>
</dbReference>
<dbReference type="AlphaFoldDB" id="A0A1M7PK43"/>